<accession>A0A6M5UEU5</accession>
<dbReference type="OrthoDB" id="3203519at2"/>
<dbReference type="Pfam" id="PF13196">
    <property type="entry name" value="DUF4012"/>
    <property type="match status" value="1"/>
</dbReference>
<dbReference type="RefSeq" id="WP_154797877.1">
    <property type="nucleotide sequence ID" value="NZ_CP052757.1"/>
</dbReference>
<organism evidence="1 2">
    <name type="scientific">Cellulosimicrobium protaetiae</name>
    <dbReference type="NCBI Taxonomy" id="2587808"/>
    <lineage>
        <taxon>Bacteria</taxon>
        <taxon>Bacillati</taxon>
        <taxon>Actinomycetota</taxon>
        <taxon>Actinomycetes</taxon>
        <taxon>Micrococcales</taxon>
        <taxon>Promicromonosporaceae</taxon>
        <taxon>Cellulosimicrobium</taxon>
    </lineage>
</organism>
<proteinExistence type="predicted"/>
<dbReference type="AlphaFoldDB" id="A0A6M5UEU5"/>
<gene>
    <name evidence="1" type="ORF">FIC82_005610</name>
</gene>
<dbReference type="Proteomes" id="UP000451354">
    <property type="component" value="Chromosome"/>
</dbReference>
<evidence type="ECO:0000313" key="2">
    <source>
        <dbReference type="Proteomes" id="UP000451354"/>
    </source>
</evidence>
<dbReference type="InterPro" id="IPR025101">
    <property type="entry name" value="DUF4012"/>
</dbReference>
<protein>
    <submittedName>
        <fullName evidence="1">DUF4012 domain-containing protein</fullName>
    </submittedName>
</protein>
<evidence type="ECO:0000313" key="1">
    <source>
        <dbReference type="EMBL" id="QJW35753.1"/>
    </source>
</evidence>
<keyword evidence="2" id="KW-1185">Reference proteome</keyword>
<reference evidence="1 2" key="1">
    <citation type="journal article" date="2022" name="Int. J. Syst. Evol. Microbiol.">
        <title>Cellulosimicrobium protaetiae sp. nov., isolated from the gut of the larva of Protaetia brevitarsis seulensis.</title>
        <authorList>
            <person name="Le Han H."/>
            <person name="Nguyen T.T.H."/>
            <person name="Li Z."/>
            <person name="Shin N.R."/>
            <person name="Kim S.G."/>
        </authorList>
    </citation>
    <scope>NUCLEOTIDE SEQUENCE [LARGE SCALE GENOMIC DNA]</scope>
    <source>
        <strain evidence="1 2">BI34</strain>
    </source>
</reference>
<sequence length="616" mass="63314">MTTTEPATTRPPRHPRSRRRSGLRWVGWGLLLLVALLVVAAGLLARDAFAARDALMTAMDEVPAAEDALRAGDVETADAVLADVQPLTATARQSTDGPLWALAAHLPVYGQDVRAFSAAAATVDDLATDVLPALTQALAAVEGDAVRLTGDGVDLAPLQEAAPAMADAGRAFDAIDTRLATVDPTALHAELAEPWGQLLERTDTLRPVVRTADRLTTLGPAMLGADGPRRYLLVALNNAELRAGGGIPGALAVLTADGGKVTLERQASTSDVPPFAEPVLPLDPGVEQLFTDRVGRYVQDTPLTPDYPTTAELTATMWEQAQGETLDGVVATDPVALSYLLEATGPLDVDLGGEPLTIDAGNVVQVLLADAYAALEPGPETDAFFAAVAARVLGAFLGGEADPGVARDALVRGADEHRVLLWSAHAEEQADLAGTVVAGDIDTADRAAGTVGVFFNDGTGGKMGYYLGSDVRLQESVCTDRGRSDTFAVDLSSSAPADAATSLPWYVTGGGVSGVEPGVVRTFVVLYPPRGGQVTDVRLDGAPLAAQPGTVGGREALSALVDLGPGATAALTFTTSAPAGPDVPPVAGTTPGTIDVWTTPTTTQPGLRTVDVTSCG</sequence>
<dbReference type="KEGG" id="cprt:FIC82_005610"/>
<dbReference type="EMBL" id="CP052757">
    <property type="protein sequence ID" value="QJW35753.1"/>
    <property type="molecule type" value="Genomic_DNA"/>
</dbReference>
<name>A0A6M5UEU5_9MICO</name>